<dbReference type="PANTHER" id="PTHR32024">
    <property type="entry name" value="TRK SYSTEM POTASSIUM UPTAKE PROTEIN TRKG-RELATED"/>
    <property type="match status" value="1"/>
</dbReference>
<comment type="subcellular location">
    <subcellularLocation>
        <location evidence="1 12">Cell inner membrane</location>
        <topology evidence="1 12">Multi-pass membrane protein</topology>
    </subcellularLocation>
</comment>
<feature type="binding site" evidence="13">
    <location>
        <position position="318"/>
    </location>
    <ligand>
        <name>K(+)</name>
        <dbReference type="ChEBI" id="CHEBI:29103"/>
    </ligand>
</feature>
<dbReference type="GO" id="GO:0005886">
    <property type="term" value="C:plasma membrane"/>
    <property type="evidence" value="ECO:0007669"/>
    <property type="project" value="UniProtKB-SubCell"/>
</dbReference>
<dbReference type="EMBL" id="NVWI01000001">
    <property type="protein sequence ID" value="PCJ43542.1"/>
    <property type="molecule type" value="Genomic_DNA"/>
</dbReference>
<evidence type="ECO:0000256" key="1">
    <source>
        <dbReference type="ARBA" id="ARBA00004429"/>
    </source>
</evidence>
<name>A0A2A5CIC9_9GAMM</name>
<feature type="transmembrane region" description="Helical" evidence="14">
    <location>
        <begin position="276"/>
        <end position="298"/>
    </location>
</feature>
<dbReference type="GO" id="GO:0015379">
    <property type="term" value="F:potassium:chloride symporter activity"/>
    <property type="evidence" value="ECO:0007669"/>
    <property type="project" value="InterPro"/>
</dbReference>
<dbReference type="GO" id="GO:0046872">
    <property type="term" value="F:metal ion binding"/>
    <property type="evidence" value="ECO:0007669"/>
    <property type="project" value="UniProtKB-KW"/>
</dbReference>
<keyword evidence="4 12" id="KW-1003">Cell membrane</keyword>
<feature type="transmembrane region" description="Helical" evidence="14">
    <location>
        <begin position="396"/>
        <end position="416"/>
    </location>
</feature>
<feature type="transmembrane region" description="Helical" evidence="14">
    <location>
        <begin position="38"/>
        <end position="57"/>
    </location>
</feature>
<feature type="transmembrane region" description="Helical" evidence="14">
    <location>
        <begin position="454"/>
        <end position="475"/>
    </location>
</feature>
<feature type="binding site" evidence="13">
    <location>
        <position position="434"/>
    </location>
    <ligand>
        <name>K(+)</name>
        <dbReference type="ChEBI" id="CHEBI:29103"/>
    </ligand>
</feature>
<sequence>MHFRVILRILGILLMLFSLTLLPPAGLSFLFDDGTWPAFLSAFLITVFCGFACWFPTHNNKADLRTRDGFLIVTLFWTVLGLFGSIPFLMAEGLQMSFTDALFESISGLTTTGATVLSGLDDLPKSILYYRQQLQWLGGMGIVAIAVAILPMLGIGGMQLYKAESPGPVKDNKLLPRVTETAKALLFLYVSLTALCAIAYYLAGMSAFDAISHSYSTVAIGGFSTHDASIGYFQNPAIELIAVFFMIISGINFALHFLALRTRSLKNYWPDTELKFYLFLLFSISVITIIVLIASGTYPVNEAILKGLFEVVSISTTTGFSSADFSSWPNFLPFLLFYMAIIGACAGSTGGGMKVIRIVLIIKQGFRELERLIHPNAVIPIKLGNNKVPDRVIESVWGFFSVYVMAYMFMLLALLATGLDITTAFTAVGASINNLGPGLGDVAETYGSLPAPSKWVLCLGMLLGRLEVFTLLVLLTPHFWRD</sequence>
<feature type="binding site" evidence="13">
    <location>
        <position position="220"/>
    </location>
    <ligand>
        <name>K(+)</name>
        <dbReference type="ChEBI" id="CHEBI:29103"/>
    </ligand>
</feature>
<comment type="caution">
    <text evidence="15">The sequence shown here is derived from an EMBL/GenBank/DDBJ whole genome shotgun (WGS) entry which is preliminary data.</text>
</comment>
<keyword evidence="8 12" id="KW-0630">Potassium</keyword>
<keyword evidence="11 12" id="KW-0472">Membrane</keyword>
<keyword evidence="13" id="KW-0479">Metal-binding</keyword>
<dbReference type="NCBIfam" id="TIGR00933">
    <property type="entry name" value="2a38"/>
    <property type="match status" value="1"/>
</dbReference>
<evidence type="ECO:0000256" key="6">
    <source>
        <dbReference type="ARBA" id="ARBA00022538"/>
    </source>
</evidence>
<dbReference type="InterPro" id="IPR003445">
    <property type="entry name" value="Cat_transpt"/>
</dbReference>
<dbReference type="Pfam" id="PF02386">
    <property type="entry name" value="TrkH"/>
    <property type="match status" value="1"/>
</dbReference>
<feature type="binding site" evidence="13">
    <location>
        <position position="221"/>
    </location>
    <ligand>
        <name>K(+)</name>
        <dbReference type="ChEBI" id="CHEBI:29103"/>
    </ligand>
</feature>
<comment type="similarity">
    <text evidence="2 12">Belongs to the TrkH potassium transport family.</text>
</comment>
<evidence type="ECO:0000256" key="13">
    <source>
        <dbReference type="PIRSR" id="PIRSR006247-1"/>
    </source>
</evidence>
<evidence type="ECO:0000256" key="8">
    <source>
        <dbReference type="ARBA" id="ARBA00022958"/>
    </source>
</evidence>
<feature type="transmembrane region" description="Helical" evidence="14">
    <location>
        <begin position="182"/>
        <end position="203"/>
    </location>
</feature>
<dbReference type="PANTHER" id="PTHR32024:SF2">
    <property type="entry name" value="TRK SYSTEM POTASSIUM UPTAKE PROTEIN TRKG-RELATED"/>
    <property type="match status" value="1"/>
</dbReference>
<accession>A0A2A5CIC9</accession>
<reference evidence="16" key="1">
    <citation type="submission" date="2017-08" db="EMBL/GenBank/DDBJ databases">
        <title>A dynamic microbial community with high functional redundancy inhabits the cold, oxic subseafloor aquifer.</title>
        <authorList>
            <person name="Tully B.J."/>
            <person name="Wheat C.G."/>
            <person name="Glazer B.T."/>
            <person name="Huber J.A."/>
        </authorList>
    </citation>
    <scope>NUCLEOTIDE SEQUENCE [LARGE SCALE GENOMIC DNA]</scope>
</reference>
<evidence type="ECO:0000256" key="4">
    <source>
        <dbReference type="ARBA" id="ARBA00022475"/>
    </source>
</evidence>
<keyword evidence="9 14" id="KW-1133">Transmembrane helix</keyword>
<feature type="binding site" evidence="13">
    <location>
        <position position="111"/>
    </location>
    <ligand>
        <name>K(+)</name>
        <dbReference type="ChEBI" id="CHEBI:29103"/>
    </ligand>
</feature>
<evidence type="ECO:0000256" key="3">
    <source>
        <dbReference type="ARBA" id="ARBA00022448"/>
    </source>
</evidence>
<evidence type="ECO:0000256" key="14">
    <source>
        <dbReference type="SAM" id="Phobius"/>
    </source>
</evidence>
<feature type="transmembrane region" description="Helical" evidence="14">
    <location>
        <begin position="237"/>
        <end position="255"/>
    </location>
</feature>
<gene>
    <name evidence="15" type="ORF">COA71_01320</name>
</gene>
<feature type="transmembrane region" description="Helical" evidence="14">
    <location>
        <begin position="335"/>
        <end position="362"/>
    </location>
</feature>
<feature type="binding site" evidence="13">
    <location>
        <position position="317"/>
    </location>
    <ligand>
        <name>K(+)</name>
        <dbReference type="ChEBI" id="CHEBI:29103"/>
    </ligand>
</feature>
<feature type="transmembrane region" description="Helical" evidence="14">
    <location>
        <begin position="136"/>
        <end position="161"/>
    </location>
</feature>
<evidence type="ECO:0000256" key="12">
    <source>
        <dbReference type="PIRNR" id="PIRNR006247"/>
    </source>
</evidence>
<keyword evidence="5 12" id="KW-0997">Cell inner membrane</keyword>
<dbReference type="Proteomes" id="UP000228987">
    <property type="component" value="Unassembled WGS sequence"/>
</dbReference>
<feature type="binding site" evidence="13">
    <location>
        <position position="112"/>
    </location>
    <ligand>
        <name>K(+)</name>
        <dbReference type="ChEBI" id="CHEBI:29103"/>
    </ligand>
</feature>
<evidence type="ECO:0000313" key="15">
    <source>
        <dbReference type="EMBL" id="PCJ43542.1"/>
    </source>
</evidence>
<dbReference type="PIRSF" id="PIRSF006247">
    <property type="entry name" value="TrkH"/>
    <property type="match status" value="1"/>
</dbReference>
<evidence type="ECO:0000256" key="7">
    <source>
        <dbReference type="ARBA" id="ARBA00022692"/>
    </source>
</evidence>
<evidence type="ECO:0000256" key="9">
    <source>
        <dbReference type="ARBA" id="ARBA00022989"/>
    </source>
</evidence>
<keyword evidence="10 12" id="KW-0406">Ion transport</keyword>
<comment type="function">
    <text evidence="12">Low-affinity potassium transport system. Interacts with Trk system potassium uptake protein TrkA.</text>
</comment>
<dbReference type="InterPro" id="IPR004772">
    <property type="entry name" value="TrkH"/>
</dbReference>
<feature type="transmembrane region" description="Helical" evidence="14">
    <location>
        <begin position="69"/>
        <end position="90"/>
    </location>
</feature>
<keyword evidence="3 12" id="KW-0813">Transport</keyword>
<feature type="binding site" evidence="13">
    <location>
        <position position="435"/>
    </location>
    <ligand>
        <name>K(+)</name>
        <dbReference type="ChEBI" id="CHEBI:29103"/>
    </ligand>
</feature>
<evidence type="ECO:0000256" key="11">
    <source>
        <dbReference type="ARBA" id="ARBA00023136"/>
    </source>
</evidence>
<proteinExistence type="inferred from homology"/>
<keyword evidence="6 12" id="KW-0633">Potassium transport</keyword>
<dbReference type="AlphaFoldDB" id="A0A2A5CIC9"/>
<keyword evidence="7 14" id="KW-0812">Transmembrane</keyword>
<organism evidence="15 16">
    <name type="scientific">SAR86 cluster bacterium</name>
    <dbReference type="NCBI Taxonomy" id="2030880"/>
    <lineage>
        <taxon>Bacteria</taxon>
        <taxon>Pseudomonadati</taxon>
        <taxon>Pseudomonadota</taxon>
        <taxon>Gammaproteobacteria</taxon>
        <taxon>SAR86 cluster</taxon>
    </lineage>
</organism>
<evidence type="ECO:0000256" key="2">
    <source>
        <dbReference type="ARBA" id="ARBA00009137"/>
    </source>
</evidence>
<evidence type="ECO:0000256" key="5">
    <source>
        <dbReference type="ARBA" id="ARBA00022519"/>
    </source>
</evidence>
<evidence type="ECO:0000256" key="10">
    <source>
        <dbReference type="ARBA" id="ARBA00023065"/>
    </source>
</evidence>
<evidence type="ECO:0000313" key="16">
    <source>
        <dbReference type="Proteomes" id="UP000228987"/>
    </source>
</evidence>
<protein>
    <recommendedName>
        <fullName evidence="12">Trk system potassium uptake protein</fullName>
    </recommendedName>
</protein>